<dbReference type="RefSeq" id="WP_130551244.1">
    <property type="nucleotide sequence ID" value="NZ_SHMC01000003.1"/>
</dbReference>
<proteinExistence type="predicted"/>
<sequence>MVGKQELIEKARNPWWQAAAAVALLALVITTALGGFGDASGKPHPLPRSGADTTLRSGAMAVTPRRAWLAHYRPGGRVDPADPQALYLVLEADIENLTGRSVNGYGFLREDVVLVDARGEPTRPDVLQLADDHSTLTGLQPRLRQRVELVWSLPAGTAVPAQPLFGLFARDYVAKAYLNDQGGWMQGAPMALMQLPLRDLRDRVVAP</sequence>
<accession>A0A4Q8LAX5</accession>
<comment type="caution">
    <text evidence="1">The sequence shown here is derived from an EMBL/GenBank/DDBJ whole genome shotgun (WGS) entry which is preliminary data.</text>
</comment>
<dbReference type="EMBL" id="SHMC01000003">
    <property type="protein sequence ID" value="TAA25620.1"/>
    <property type="molecule type" value="Genomic_DNA"/>
</dbReference>
<dbReference type="Proteomes" id="UP000292627">
    <property type="component" value="Unassembled WGS sequence"/>
</dbReference>
<dbReference type="OrthoDB" id="6027049at2"/>
<organism evidence="1 2">
    <name type="scientific">Pseudoxanthomonas winnipegensis</name>
    <dbReference type="NCBI Taxonomy" id="2480810"/>
    <lineage>
        <taxon>Bacteria</taxon>
        <taxon>Pseudomonadati</taxon>
        <taxon>Pseudomonadota</taxon>
        <taxon>Gammaproteobacteria</taxon>
        <taxon>Lysobacterales</taxon>
        <taxon>Lysobacteraceae</taxon>
        <taxon>Pseudoxanthomonas</taxon>
    </lineage>
</organism>
<dbReference type="AlphaFoldDB" id="A0A4Q8LAX5"/>
<evidence type="ECO:0000313" key="1">
    <source>
        <dbReference type="EMBL" id="TAA25620.1"/>
    </source>
</evidence>
<protein>
    <submittedName>
        <fullName evidence="1">Uncharacterized protein</fullName>
    </submittedName>
</protein>
<evidence type="ECO:0000313" key="2">
    <source>
        <dbReference type="Proteomes" id="UP000292627"/>
    </source>
</evidence>
<name>A0A4Q8LAX5_9GAMM</name>
<gene>
    <name evidence="1" type="ORF">EA660_09225</name>
</gene>
<reference evidence="1 2" key="1">
    <citation type="submission" date="2019-02" db="EMBL/GenBank/DDBJ databases">
        <title>WGS of Pseudoxanthomonas species novum from clinical isolates.</title>
        <authorList>
            <person name="Bernier A.-M."/>
            <person name="Bernard K."/>
            <person name="Vachon A."/>
        </authorList>
    </citation>
    <scope>NUCLEOTIDE SEQUENCE [LARGE SCALE GENOMIC DNA]</scope>
    <source>
        <strain evidence="1 2">NML171200</strain>
    </source>
</reference>